<dbReference type="InterPro" id="IPR036047">
    <property type="entry name" value="F-box-like_dom_sf"/>
</dbReference>
<reference evidence="2" key="1">
    <citation type="submission" date="2024-10" db="EMBL/GenBank/DDBJ databases">
        <authorList>
            <person name="Ryan C."/>
        </authorList>
    </citation>
    <scope>NUCLEOTIDE SEQUENCE [LARGE SCALE GENOMIC DNA]</scope>
</reference>
<dbReference type="InterPro" id="IPR053197">
    <property type="entry name" value="F-box_SCFL_complex_component"/>
</dbReference>
<dbReference type="Gene3D" id="3.80.10.10">
    <property type="entry name" value="Ribonuclease Inhibitor"/>
    <property type="match status" value="1"/>
</dbReference>
<dbReference type="SUPFAM" id="SSF81383">
    <property type="entry name" value="F-box domain"/>
    <property type="match status" value="1"/>
</dbReference>
<sequence>MLDGMPQNMTAAEAQADGADRISALPDGILRHVLEFLEADEAVRTSLLARRWNGLWRFMRTLRITRSGTTISSCRNLVDHLLNLCGHSTLDACFFSFTYGDNVSLLKDDSLSKDDVNCLNRWTRYALLQEVQLLSVDVQRPREDTLLLSFLNNLRLVSQSLIKLQLVGVDLQSNSLDFSRCLALKELNLTKCDIIDDTDNIYSPSLACLRFHECGFLEERRVRISTPNLISLEMTGCSGSTPIFEYMPALVTAIVIFNHKSEDRCYNGDPGYCADDSCAWCYGIDDGSAGCVLLGGLSAATNLKLLSAPQVFLIRRDLRFCPTFSKLKTLLLNGWCVVGEQCAVACILQHSPVLEELTIDLYTEQLDDELPEIINKQIVPSKAIYNYSMEQSLTMENLNKVEVKCHEVNQWVFDVTRSLITYGIPLHKISIEQKSRPSECLNFVCVGFRSSQN</sequence>
<dbReference type="EMBL" id="OZ075133">
    <property type="protein sequence ID" value="CAL4989010.1"/>
    <property type="molecule type" value="Genomic_DNA"/>
</dbReference>
<evidence type="ECO:0000313" key="2">
    <source>
        <dbReference type="EMBL" id="CAL4989010.1"/>
    </source>
</evidence>
<feature type="domain" description="F-box" evidence="1">
    <location>
        <begin position="19"/>
        <end position="55"/>
    </location>
</feature>
<name>A0ABC9AWU9_9POAL</name>
<gene>
    <name evidence="2" type="ORF">URODEC1_LOCUS59530</name>
</gene>
<dbReference type="InterPro" id="IPR001810">
    <property type="entry name" value="F-box_dom"/>
</dbReference>
<dbReference type="AlphaFoldDB" id="A0ABC9AWU9"/>
<proteinExistence type="predicted"/>
<evidence type="ECO:0000259" key="1">
    <source>
        <dbReference type="PROSITE" id="PS50181"/>
    </source>
</evidence>
<dbReference type="Pfam" id="PF00646">
    <property type="entry name" value="F-box"/>
    <property type="match status" value="1"/>
</dbReference>
<evidence type="ECO:0000313" key="3">
    <source>
        <dbReference type="Proteomes" id="UP001497457"/>
    </source>
</evidence>
<dbReference type="SUPFAM" id="SSF52047">
    <property type="entry name" value="RNI-like"/>
    <property type="match status" value="1"/>
</dbReference>
<protein>
    <recommendedName>
        <fullName evidence="1">F-box domain-containing protein</fullName>
    </recommendedName>
</protein>
<dbReference type="PROSITE" id="PS50181">
    <property type="entry name" value="FBOX"/>
    <property type="match status" value="1"/>
</dbReference>
<keyword evidence="3" id="KW-1185">Reference proteome</keyword>
<dbReference type="InterPro" id="IPR032675">
    <property type="entry name" value="LRR_dom_sf"/>
</dbReference>
<dbReference type="PANTHER" id="PTHR34223:SF51">
    <property type="entry name" value="OS06G0556300 PROTEIN"/>
    <property type="match status" value="1"/>
</dbReference>
<dbReference type="Proteomes" id="UP001497457">
    <property type="component" value="Chromosome 23rd"/>
</dbReference>
<organism evidence="2 3">
    <name type="scientific">Urochloa decumbens</name>
    <dbReference type="NCBI Taxonomy" id="240449"/>
    <lineage>
        <taxon>Eukaryota</taxon>
        <taxon>Viridiplantae</taxon>
        <taxon>Streptophyta</taxon>
        <taxon>Embryophyta</taxon>
        <taxon>Tracheophyta</taxon>
        <taxon>Spermatophyta</taxon>
        <taxon>Magnoliopsida</taxon>
        <taxon>Liliopsida</taxon>
        <taxon>Poales</taxon>
        <taxon>Poaceae</taxon>
        <taxon>PACMAD clade</taxon>
        <taxon>Panicoideae</taxon>
        <taxon>Panicodae</taxon>
        <taxon>Paniceae</taxon>
        <taxon>Melinidinae</taxon>
        <taxon>Urochloa</taxon>
    </lineage>
</organism>
<dbReference type="PANTHER" id="PTHR34223">
    <property type="entry name" value="OS11G0201299 PROTEIN"/>
    <property type="match status" value="1"/>
</dbReference>
<accession>A0ABC9AWU9</accession>